<keyword evidence="6" id="KW-0597">Phosphoprotein</keyword>
<dbReference type="Gene3D" id="1.10.510.10">
    <property type="entry name" value="Transferase(Phosphotransferase) domain 1"/>
    <property type="match status" value="1"/>
</dbReference>
<dbReference type="InterPro" id="IPR003591">
    <property type="entry name" value="Leu-rich_rpt_typical-subtyp"/>
</dbReference>
<evidence type="ECO:0000256" key="5">
    <source>
        <dbReference type="ARBA" id="ARBA00022527"/>
    </source>
</evidence>
<dbReference type="Gene3D" id="3.30.200.20">
    <property type="entry name" value="Phosphorylase Kinase, domain 1"/>
    <property type="match status" value="1"/>
</dbReference>
<keyword evidence="12" id="KW-0547">Nucleotide-binding</keyword>
<keyword evidence="7" id="KW-0433">Leucine-rich repeat</keyword>
<dbReference type="Pfam" id="PF08263">
    <property type="entry name" value="LRRNT_2"/>
    <property type="match status" value="1"/>
</dbReference>
<dbReference type="SMART" id="SM00365">
    <property type="entry name" value="LRR_SD22"/>
    <property type="match status" value="5"/>
</dbReference>
<dbReference type="FunFam" id="3.30.200.20:FF:000882">
    <property type="entry name" value="Probably inactive leucine-rich repeat receptor-like protein kinase"/>
    <property type="match status" value="1"/>
</dbReference>
<evidence type="ECO:0000313" key="25">
    <source>
        <dbReference type="Proteomes" id="UP000188268"/>
    </source>
</evidence>
<organism evidence="24 25">
    <name type="scientific">Corchorus capsularis</name>
    <name type="common">Jute</name>
    <dbReference type="NCBI Taxonomy" id="210143"/>
    <lineage>
        <taxon>Eukaryota</taxon>
        <taxon>Viridiplantae</taxon>
        <taxon>Streptophyta</taxon>
        <taxon>Embryophyta</taxon>
        <taxon>Tracheophyta</taxon>
        <taxon>Spermatophyta</taxon>
        <taxon>Magnoliopsida</taxon>
        <taxon>eudicotyledons</taxon>
        <taxon>Gunneridae</taxon>
        <taxon>Pentapetalae</taxon>
        <taxon>rosids</taxon>
        <taxon>malvids</taxon>
        <taxon>Malvales</taxon>
        <taxon>Malvaceae</taxon>
        <taxon>Grewioideae</taxon>
        <taxon>Apeibeae</taxon>
        <taxon>Corchorus</taxon>
    </lineage>
</organism>
<keyword evidence="5" id="KW-0723">Serine/threonine-protein kinase</keyword>
<evidence type="ECO:0000256" key="13">
    <source>
        <dbReference type="ARBA" id="ARBA00022777"/>
    </source>
</evidence>
<feature type="signal peptide" evidence="22">
    <location>
        <begin position="1"/>
        <end position="21"/>
    </location>
</feature>
<dbReference type="SUPFAM" id="SSF52058">
    <property type="entry name" value="L domain-like"/>
    <property type="match status" value="1"/>
</dbReference>
<evidence type="ECO:0000256" key="4">
    <source>
        <dbReference type="ARBA" id="ARBA00022475"/>
    </source>
</evidence>
<evidence type="ECO:0000256" key="21">
    <source>
        <dbReference type="SAM" id="Phobius"/>
    </source>
</evidence>
<dbReference type="FunFam" id="3.80.10.10:FF:000416">
    <property type="entry name" value="Probable leucine-rich repeat receptor-like protein kinase At5g63930"/>
    <property type="match status" value="1"/>
</dbReference>
<keyword evidence="14" id="KW-0067">ATP-binding</keyword>
<dbReference type="Pfam" id="PF13855">
    <property type="entry name" value="LRR_8"/>
    <property type="match status" value="1"/>
</dbReference>
<protein>
    <recommendedName>
        <fullName evidence="3">non-specific serine/threonine protein kinase</fullName>
        <ecNumber evidence="3">2.7.11.1</ecNumber>
    </recommendedName>
</protein>
<evidence type="ECO:0000256" key="2">
    <source>
        <dbReference type="ARBA" id="ARBA00009592"/>
    </source>
</evidence>
<dbReference type="EMBL" id="AWWV01007486">
    <property type="protein sequence ID" value="OMO96204.1"/>
    <property type="molecule type" value="Genomic_DNA"/>
</dbReference>
<feature type="transmembrane region" description="Helical" evidence="21">
    <location>
        <begin position="628"/>
        <end position="652"/>
    </location>
</feature>
<evidence type="ECO:0000256" key="11">
    <source>
        <dbReference type="ARBA" id="ARBA00022737"/>
    </source>
</evidence>
<keyword evidence="9 21" id="KW-0812">Transmembrane</keyword>
<keyword evidence="8" id="KW-0808">Transferase</keyword>
<dbReference type="Pfam" id="PF00560">
    <property type="entry name" value="LRR_1"/>
    <property type="match status" value="6"/>
</dbReference>
<evidence type="ECO:0000256" key="22">
    <source>
        <dbReference type="SAM" id="SignalP"/>
    </source>
</evidence>
<evidence type="ECO:0000256" key="14">
    <source>
        <dbReference type="ARBA" id="ARBA00022840"/>
    </source>
</evidence>
<dbReference type="Gene3D" id="3.80.10.10">
    <property type="entry name" value="Ribonuclease Inhibitor"/>
    <property type="match status" value="4"/>
</dbReference>
<dbReference type="PROSITE" id="PS51450">
    <property type="entry name" value="LRR"/>
    <property type="match status" value="1"/>
</dbReference>
<dbReference type="AlphaFoldDB" id="A0A1R3JN04"/>
<dbReference type="STRING" id="210143.A0A1R3JN04"/>
<dbReference type="SUPFAM" id="SSF56112">
    <property type="entry name" value="Protein kinase-like (PK-like)"/>
    <property type="match status" value="1"/>
</dbReference>
<dbReference type="InterPro" id="IPR001611">
    <property type="entry name" value="Leu-rich_rpt"/>
</dbReference>
<comment type="caution">
    <text evidence="24">The sequence shown here is derived from an EMBL/GenBank/DDBJ whole genome shotgun (WGS) entry which is preliminary data.</text>
</comment>
<keyword evidence="10 22" id="KW-0732">Signal</keyword>
<feature type="domain" description="Protein kinase" evidence="23">
    <location>
        <begin position="694"/>
        <end position="958"/>
    </location>
</feature>
<keyword evidence="17" id="KW-0675">Receptor</keyword>
<dbReference type="Proteomes" id="UP000188268">
    <property type="component" value="Unassembled WGS sequence"/>
</dbReference>
<evidence type="ECO:0000256" key="9">
    <source>
        <dbReference type="ARBA" id="ARBA00022692"/>
    </source>
</evidence>
<comment type="similarity">
    <text evidence="2">Belongs to the RLP family.</text>
</comment>
<dbReference type="OMA" id="KWEMTSL"/>
<dbReference type="FunFam" id="3.80.10.10:FF:000275">
    <property type="entry name" value="Leucine-rich repeat receptor-like protein kinase"/>
    <property type="match status" value="1"/>
</dbReference>
<gene>
    <name evidence="24" type="ORF">CCACVL1_05034</name>
</gene>
<keyword evidence="4" id="KW-1003">Cell membrane</keyword>
<dbReference type="InterPro" id="IPR032675">
    <property type="entry name" value="LRR_dom_sf"/>
</dbReference>
<dbReference type="InterPro" id="IPR013210">
    <property type="entry name" value="LRR_N_plant-typ"/>
</dbReference>
<evidence type="ECO:0000256" key="3">
    <source>
        <dbReference type="ARBA" id="ARBA00012513"/>
    </source>
</evidence>
<evidence type="ECO:0000256" key="15">
    <source>
        <dbReference type="ARBA" id="ARBA00022989"/>
    </source>
</evidence>
<dbReference type="Pfam" id="PF23598">
    <property type="entry name" value="LRR_14"/>
    <property type="match status" value="1"/>
</dbReference>
<evidence type="ECO:0000256" key="17">
    <source>
        <dbReference type="ARBA" id="ARBA00023170"/>
    </source>
</evidence>
<dbReference type="PANTHER" id="PTHR48053">
    <property type="entry name" value="LEUCINE RICH REPEAT FAMILY PROTEIN, EXPRESSED"/>
    <property type="match status" value="1"/>
</dbReference>
<evidence type="ECO:0000256" key="7">
    <source>
        <dbReference type="ARBA" id="ARBA00022614"/>
    </source>
</evidence>
<keyword evidence="15 21" id="KW-1133">Transmembrane helix</keyword>
<dbReference type="OrthoDB" id="676979at2759"/>
<evidence type="ECO:0000313" key="24">
    <source>
        <dbReference type="EMBL" id="OMO96204.1"/>
    </source>
</evidence>
<dbReference type="InterPro" id="IPR051716">
    <property type="entry name" value="Plant_RL_S/T_kinase"/>
</dbReference>
<comment type="catalytic activity">
    <reaction evidence="19">
        <text>L-threonyl-[protein] + ATP = O-phospho-L-threonyl-[protein] + ADP + H(+)</text>
        <dbReference type="Rhea" id="RHEA:46608"/>
        <dbReference type="Rhea" id="RHEA-COMP:11060"/>
        <dbReference type="Rhea" id="RHEA-COMP:11605"/>
        <dbReference type="ChEBI" id="CHEBI:15378"/>
        <dbReference type="ChEBI" id="CHEBI:30013"/>
        <dbReference type="ChEBI" id="CHEBI:30616"/>
        <dbReference type="ChEBI" id="CHEBI:61977"/>
        <dbReference type="ChEBI" id="CHEBI:456216"/>
        <dbReference type="EC" id="2.7.11.1"/>
    </reaction>
</comment>
<dbReference type="PROSITE" id="PS50011">
    <property type="entry name" value="PROTEIN_KINASE_DOM"/>
    <property type="match status" value="1"/>
</dbReference>
<feature type="chain" id="PRO_5013294703" description="non-specific serine/threonine protein kinase" evidence="22">
    <location>
        <begin position="22"/>
        <end position="977"/>
    </location>
</feature>
<dbReference type="Gramene" id="OMO96204">
    <property type="protein sequence ID" value="OMO96204"/>
    <property type="gene ID" value="CCACVL1_05034"/>
</dbReference>
<evidence type="ECO:0000256" key="12">
    <source>
        <dbReference type="ARBA" id="ARBA00022741"/>
    </source>
</evidence>
<keyword evidence="16 21" id="KW-0472">Membrane</keyword>
<dbReference type="InterPro" id="IPR055414">
    <property type="entry name" value="LRR_R13L4/SHOC2-like"/>
</dbReference>
<dbReference type="GO" id="GO:0005886">
    <property type="term" value="C:plasma membrane"/>
    <property type="evidence" value="ECO:0007669"/>
    <property type="project" value="UniProtKB-SubCell"/>
</dbReference>
<evidence type="ECO:0000256" key="20">
    <source>
        <dbReference type="ARBA" id="ARBA00048679"/>
    </source>
</evidence>
<name>A0A1R3JN04_COCAP</name>
<dbReference type="Pfam" id="PF00069">
    <property type="entry name" value="Pkinase"/>
    <property type="match status" value="1"/>
</dbReference>
<evidence type="ECO:0000256" key="6">
    <source>
        <dbReference type="ARBA" id="ARBA00022553"/>
    </source>
</evidence>
<evidence type="ECO:0000259" key="23">
    <source>
        <dbReference type="PROSITE" id="PS50011"/>
    </source>
</evidence>
<keyword evidence="11" id="KW-0677">Repeat</keyword>
<dbReference type="FunFam" id="3.80.10.10:FF:000726">
    <property type="entry name" value="Probably inactive leucine-rich repeat receptor-like protein kinase"/>
    <property type="match status" value="1"/>
</dbReference>
<evidence type="ECO:0000256" key="10">
    <source>
        <dbReference type="ARBA" id="ARBA00022729"/>
    </source>
</evidence>
<dbReference type="GO" id="GO:0004674">
    <property type="term" value="F:protein serine/threonine kinase activity"/>
    <property type="evidence" value="ECO:0007669"/>
    <property type="project" value="UniProtKB-KW"/>
</dbReference>
<keyword evidence="18" id="KW-0325">Glycoprotein</keyword>
<dbReference type="EC" id="2.7.11.1" evidence="3"/>
<sequence>MAMKVLMFMFMFLFFNFGVSQDYHKEFELLLSFKSSIHDPSGFLSNWEYSSANFCQWHGISCNNLSHVETLDLSAKNLSGKLNSSSIFHLPYIQTLNLSSNQFYGEIPQDLFSSSSSSLVFLNLSNNNFTGQIPSGSISRLETLDLSNNVLSGKIPQEIGSFYSLKFLDLGGNVLSGKIPISISNITTLQFLTLASNQLVGPIPLEIGQMKNLKWIYFGYNNLSGEIPKEIGMLNSLNHLDLVYNNLTGQIPSSIGNLTNLQYLFLYQNKLTGSIPDSIFGLKKLVSLDLSDNSLSGEIPELIIQLQNLEILHLFSNSFSGKIPNALTSLPRLQVLQLWSNRFSGEIPKSLGRHNNLTILDLSTNNLTGRIPDGICSSGLLFKLILFSNSLQGVIPRNLSSCKSLQRVRLQNNHLSGQLPSEFTKLPLVYYLDVSNNNLSGKIGEQKWEMPSLEMLNLAGNRFSGKLPGSFGSDKIEDLDLSGNGFSGSIPPSFGSLTELMQLTLCGNKLNGEIPGELSSCKKLVSLDLSHNQLSGQIPSGFSEMPVLGQLDLSVNQLSGQIPPELGKLESLVQVNISHNHLHGTLPSTGAFLAINATAVAGNDLCGGDETSGLPPCKKVIKKNPANWWFFIACSLAALVLLSIAAFGLVFIRGRNYNLELKRVENEDGMWELQFFDSKVSKSVSISDIILSTTNEANVISRGKQGMSFKGKSSVNDLEFVVKEMKDVRSIPSSFWSEITQFGKLRHPNIVKLIGICRSDKGAYLVYEFIQGKILSDEVLHNLSWERRRKIAVGIAKALQFLHSRCLLIGDMSPKRIIIDGKDKPRLRLSLPGLVCIDNKRFISSAAYVAPEGRESKEITEKSDIYGFGLILIELLTGKSPADAEFGVHQSMVEWARYCYSDCHLDMWVDPMIKPHIASNNYQNQIVETMNLALHCTAGDPTARPCAGHVSKTLESAFRITSCVPAAALKFSSSSPV</sequence>
<keyword evidence="25" id="KW-1185">Reference proteome</keyword>
<dbReference type="SUPFAM" id="SSF52047">
    <property type="entry name" value="RNI-like"/>
    <property type="match status" value="1"/>
</dbReference>
<evidence type="ECO:0000256" key="8">
    <source>
        <dbReference type="ARBA" id="ARBA00022679"/>
    </source>
</evidence>
<evidence type="ECO:0000256" key="1">
    <source>
        <dbReference type="ARBA" id="ARBA00004251"/>
    </source>
</evidence>
<dbReference type="InterPro" id="IPR011009">
    <property type="entry name" value="Kinase-like_dom_sf"/>
</dbReference>
<reference evidence="24 25" key="1">
    <citation type="submission" date="2013-09" db="EMBL/GenBank/DDBJ databases">
        <title>Corchorus capsularis genome sequencing.</title>
        <authorList>
            <person name="Alam M."/>
            <person name="Haque M.S."/>
            <person name="Islam M.S."/>
            <person name="Emdad E.M."/>
            <person name="Islam M.M."/>
            <person name="Ahmed B."/>
            <person name="Halim A."/>
            <person name="Hossen Q.M.M."/>
            <person name="Hossain M.Z."/>
            <person name="Ahmed R."/>
            <person name="Khan M.M."/>
            <person name="Islam R."/>
            <person name="Rashid M.M."/>
            <person name="Khan S.A."/>
            <person name="Rahman M.S."/>
            <person name="Alam M."/>
        </authorList>
    </citation>
    <scope>NUCLEOTIDE SEQUENCE [LARGE SCALE GENOMIC DNA]</scope>
    <source>
        <strain evidence="25">cv. CVL-1</strain>
        <tissue evidence="24">Whole seedling</tissue>
    </source>
</reference>
<evidence type="ECO:0000256" key="18">
    <source>
        <dbReference type="ARBA" id="ARBA00023180"/>
    </source>
</evidence>
<keyword evidence="13" id="KW-0418">Kinase</keyword>
<comment type="subcellular location">
    <subcellularLocation>
        <location evidence="1">Cell membrane</location>
        <topology evidence="1">Single-pass type I membrane protein</topology>
    </subcellularLocation>
</comment>
<evidence type="ECO:0000256" key="19">
    <source>
        <dbReference type="ARBA" id="ARBA00047899"/>
    </source>
</evidence>
<evidence type="ECO:0000256" key="16">
    <source>
        <dbReference type="ARBA" id="ARBA00023136"/>
    </source>
</evidence>
<comment type="catalytic activity">
    <reaction evidence="20">
        <text>L-seryl-[protein] + ATP = O-phospho-L-seryl-[protein] + ADP + H(+)</text>
        <dbReference type="Rhea" id="RHEA:17989"/>
        <dbReference type="Rhea" id="RHEA-COMP:9863"/>
        <dbReference type="Rhea" id="RHEA-COMP:11604"/>
        <dbReference type="ChEBI" id="CHEBI:15378"/>
        <dbReference type="ChEBI" id="CHEBI:29999"/>
        <dbReference type="ChEBI" id="CHEBI:30616"/>
        <dbReference type="ChEBI" id="CHEBI:83421"/>
        <dbReference type="ChEBI" id="CHEBI:456216"/>
        <dbReference type="EC" id="2.7.11.1"/>
    </reaction>
</comment>
<dbReference type="SMART" id="SM00369">
    <property type="entry name" value="LRR_TYP"/>
    <property type="match status" value="10"/>
</dbReference>
<accession>A0A1R3JN04</accession>
<dbReference type="PANTHER" id="PTHR48053:SF117">
    <property type="entry name" value="PROTEIN KINASE DOMAIN-CONTAINING PROTEIN"/>
    <property type="match status" value="1"/>
</dbReference>
<dbReference type="InterPro" id="IPR000719">
    <property type="entry name" value="Prot_kinase_dom"/>
</dbReference>
<proteinExistence type="inferred from homology"/>
<dbReference type="GO" id="GO:0005524">
    <property type="term" value="F:ATP binding"/>
    <property type="evidence" value="ECO:0007669"/>
    <property type="project" value="UniProtKB-KW"/>
</dbReference>